<dbReference type="Pfam" id="PF03167">
    <property type="entry name" value="UDG"/>
    <property type="match status" value="1"/>
</dbReference>
<evidence type="ECO:0000256" key="4">
    <source>
        <dbReference type="ARBA" id="ARBA00022723"/>
    </source>
</evidence>
<sequence>MPALAQRPGVAVTLPGPADFPAWRQAARGLVAADIRPEQAEWVVAGELPGLLAQAPAPPPSAAPFSVPRAFLDQAEIAIRHSDPERFALLYGLLWRLVHGERHLMQAATDPAVIRLSTLAKAVRRDAHKMHAFVRFREVQAEDGPRHIAWFEPDHHIEEAEAEFFLRRFASLRWSIVTPRRSVAWDGRALSFGPGGRRADVPPDDAMEPLWRAYYASIFNPARLKPGAMRAEMPRKYWRNLPEAAEIPRLMAEAPRRVAEMVERAAAAPNPRPQKPRHLQAFPRDAGHLSAPPHVARDMPTPIDAPSDPALALAALREELLSRPDLPEFAARATQPVFGEGPLGASLMFVGEQPGDEEDIAGRPFVGPAGRLLDRALAQAGVERRDAYLTNAVKHFKFTPTGKRRIHQSPDAGDITYYRPFLAREVAAVAPQLVVSLGASALAALTGKKLPVLKTRGQVVTGLTGHPVFVTVHPSYLLRLPDPQAQADGFVAFVADLRAAHQSAGAALA</sequence>
<dbReference type="Pfam" id="PF13566">
    <property type="entry name" value="DUF4130"/>
    <property type="match status" value="1"/>
</dbReference>
<evidence type="ECO:0000256" key="7">
    <source>
        <dbReference type="ARBA" id="ARBA00023004"/>
    </source>
</evidence>
<organism evidence="11 12">
    <name type="scientific">Falsiroseomonas frigidaquae</name>
    <dbReference type="NCBI Taxonomy" id="487318"/>
    <lineage>
        <taxon>Bacteria</taxon>
        <taxon>Pseudomonadati</taxon>
        <taxon>Pseudomonadota</taxon>
        <taxon>Alphaproteobacteria</taxon>
        <taxon>Acetobacterales</taxon>
        <taxon>Roseomonadaceae</taxon>
        <taxon>Falsiroseomonas</taxon>
    </lineage>
</organism>
<evidence type="ECO:0000256" key="5">
    <source>
        <dbReference type="ARBA" id="ARBA00022763"/>
    </source>
</evidence>
<dbReference type="InterPro" id="IPR051536">
    <property type="entry name" value="UDG_Type-4/5"/>
</dbReference>
<dbReference type="PANTHER" id="PTHR33693:SF9">
    <property type="entry name" value="TYPE-4 URACIL-DNA GLYCOSYLASE"/>
    <property type="match status" value="1"/>
</dbReference>
<keyword evidence="4" id="KW-0479">Metal-binding</keyword>
<name>A0ABX1EXJ8_9PROT</name>
<evidence type="ECO:0000259" key="10">
    <source>
        <dbReference type="SMART" id="SM00986"/>
    </source>
</evidence>
<dbReference type="CDD" id="cd10030">
    <property type="entry name" value="UDG-F4_TTUDGA_SPO1dp_like"/>
    <property type="match status" value="1"/>
</dbReference>
<comment type="similarity">
    <text evidence="1">Belongs to the uracil-DNA glycosylase (UDG) superfamily. Type 4 (UDGa) family.</text>
</comment>
<keyword evidence="3" id="KW-0004">4Fe-4S</keyword>
<evidence type="ECO:0000256" key="9">
    <source>
        <dbReference type="ARBA" id="ARBA00023204"/>
    </source>
</evidence>
<dbReference type="EMBL" id="JAAVTX010000002">
    <property type="protein sequence ID" value="NKE44820.1"/>
    <property type="molecule type" value="Genomic_DNA"/>
</dbReference>
<reference evidence="11 12" key="1">
    <citation type="submission" date="2020-03" db="EMBL/GenBank/DDBJ databases">
        <title>Roseomonas selenitidurans sp. nov. isolated from soil.</title>
        <authorList>
            <person name="Liu H."/>
        </authorList>
    </citation>
    <scope>NUCLEOTIDE SEQUENCE [LARGE SCALE GENOMIC DNA]</scope>
    <source>
        <strain evidence="11 12">JCM 15073</strain>
    </source>
</reference>
<dbReference type="InterPro" id="IPR025404">
    <property type="entry name" value="DUF4130"/>
</dbReference>
<dbReference type="InterPro" id="IPR005122">
    <property type="entry name" value="Uracil-DNA_glycosylase-like"/>
</dbReference>
<proteinExistence type="inferred from homology"/>
<dbReference type="SUPFAM" id="SSF52141">
    <property type="entry name" value="Uracil-DNA glycosylase-like"/>
    <property type="match status" value="1"/>
</dbReference>
<dbReference type="InterPro" id="IPR005273">
    <property type="entry name" value="Ura-DNA_glyco_family4"/>
</dbReference>
<dbReference type="Proteomes" id="UP000765160">
    <property type="component" value="Unassembled WGS sequence"/>
</dbReference>
<protein>
    <recommendedName>
        <fullName evidence="2">Type-4 uracil-DNA glycosylase</fullName>
    </recommendedName>
</protein>
<evidence type="ECO:0000256" key="2">
    <source>
        <dbReference type="ARBA" id="ARBA00019403"/>
    </source>
</evidence>
<dbReference type="SMART" id="SM00986">
    <property type="entry name" value="UDG"/>
    <property type="match status" value="1"/>
</dbReference>
<dbReference type="PANTHER" id="PTHR33693">
    <property type="entry name" value="TYPE-5 URACIL-DNA GLYCOSYLASE"/>
    <property type="match status" value="1"/>
</dbReference>
<keyword evidence="8" id="KW-0411">Iron-sulfur</keyword>
<gene>
    <name evidence="11" type="ORF">HB662_08525</name>
</gene>
<evidence type="ECO:0000256" key="6">
    <source>
        <dbReference type="ARBA" id="ARBA00022801"/>
    </source>
</evidence>
<comment type="caution">
    <text evidence="11">The sequence shown here is derived from an EMBL/GenBank/DDBJ whole genome shotgun (WGS) entry which is preliminary data.</text>
</comment>
<evidence type="ECO:0000313" key="12">
    <source>
        <dbReference type="Proteomes" id="UP000765160"/>
    </source>
</evidence>
<dbReference type="InterPro" id="IPR023875">
    <property type="entry name" value="DNA_repair_put"/>
</dbReference>
<dbReference type="NCBIfam" id="TIGR03914">
    <property type="entry name" value="UDG_fam_dom"/>
    <property type="match status" value="1"/>
</dbReference>
<dbReference type="SMART" id="SM00987">
    <property type="entry name" value="UreE_C"/>
    <property type="match status" value="1"/>
</dbReference>
<evidence type="ECO:0000256" key="3">
    <source>
        <dbReference type="ARBA" id="ARBA00022485"/>
    </source>
</evidence>
<dbReference type="Gene3D" id="3.40.470.10">
    <property type="entry name" value="Uracil-DNA glycosylase-like domain"/>
    <property type="match status" value="1"/>
</dbReference>
<evidence type="ECO:0000256" key="1">
    <source>
        <dbReference type="ARBA" id="ARBA00006521"/>
    </source>
</evidence>
<evidence type="ECO:0000313" key="11">
    <source>
        <dbReference type="EMBL" id="NKE44820.1"/>
    </source>
</evidence>
<accession>A0ABX1EXJ8</accession>
<dbReference type="RefSeq" id="WP_168049163.1">
    <property type="nucleotide sequence ID" value="NZ_JAATJR010000002.1"/>
</dbReference>
<keyword evidence="9" id="KW-0234">DNA repair</keyword>
<keyword evidence="12" id="KW-1185">Reference proteome</keyword>
<keyword evidence="7" id="KW-0408">Iron</keyword>
<keyword evidence="5" id="KW-0227">DNA damage</keyword>
<dbReference type="InterPro" id="IPR036895">
    <property type="entry name" value="Uracil-DNA_glycosylase-like_sf"/>
</dbReference>
<keyword evidence="6" id="KW-0378">Hydrolase</keyword>
<feature type="domain" description="Uracil-DNA glycosylase-like" evidence="10">
    <location>
        <begin position="338"/>
        <end position="498"/>
    </location>
</feature>
<evidence type="ECO:0000256" key="8">
    <source>
        <dbReference type="ARBA" id="ARBA00023014"/>
    </source>
</evidence>
<dbReference type="NCBIfam" id="TIGR03915">
    <property type="entry name" value="SAM_7_link_chp"/>
    <property type="match status" value="1"/>
</dbReference>